<gene>
    <name evidence="1" type="ORF">CK510_25940</name>
</gene>
<dbReference type="OrthoDB" id="143227at2"/>
<organism evidence="1 2">
    <name type="scientific">Brunnivagina elsteri CCALA 953</name>
    <dbReference type="NCBI Taxonomy" id="987040"/>
    <lineage>
        <taxon>Bacteria</taxon>
        <taxon>Bacillati</taxon>
        <taxon>Cyanobacteriota</taxon>
        <taxon>Cyanophyceae</taxon>
        <taxon>Nostocales</taxon>
        <taxon>Calotrichaceae</taxon>
        <taxon>Brunnivagina</taxon>
    </lineage>
</organism>
<dbReference type="GO" id="GO:0016874">
    <property type="term" value="F:ligase activity"/>
    <property type="evidence" value="ECO:0007669"/>
    <property type="project" value="UniProtKB-KW"/>
</dbReference>
<dbReference type="EMBL" id="NTFS01000441">
    <property type="protein sequence ID" value="PAX51224.1"/>
    <property type="molecule type" value="Genomic_DNA"/>
</dbReference>
<evidence type="ECO:0000313" key="1">
    <source>
        <dbReference type="EMBL" id="PAX51224.1"/>
    </source>
</evidence>
<keyword evidence="1" id="KW-0436">Ligase</keyword>
<evidence type="ECO:0000313" key="2">
    <source>
        <dbReference type="Proteomes" id="UP000218238"/>
    </source>
</evidence>
<name>A0A2A2TBS4_9CYAN</name>
<dbReference type="InterPro" id="IPR014746">
    <property type="entry name" value="Gln_synth/guanido_kin_cat_dom"/>
</dbReference>
<reference evidence="1 2" key="1">
    <citation type="submission" date="2017-08" db="EMBL/GenBank/DDBJ databases">
        <title>Draft genome sequence of filamentous cyanobacterium Calothrix elsteri CCALA 953.</title>
        <authorList>
            <person name="Gagunashvili A.N."/>
            <person name="Elster J."/>
            <person name="Andresson O.S."/>
        </authorList>
    </citation>
    <scope>NUCLEOTIDE SEQUENCE [LARGE SCALE GENOMIC DNA]</scope>
    <source>
        <strain evidence="1 2">CCALA 953</strain>
    </source>
</reference>
<accession>A0A2A2TBS4</accession>
<sequence length="368" mass="41816">MFNFGIEHEVAFVDLTGNFVDFSRANFADFNQIIEALPEYVDEIIHLHMGDAGIRKKRWYIEGFERYGMDEEFVECVPKGIEIRTTIHTSIKNTILELNESFCLLQDVAAKFGLIPVLISYNPNLTSYKPQPPFNEYELRELQAYPDEQTVNIYMVSYGPDLNISLTDLPVEKVIDIGKKLNYYSPYIVPFSYSSPFYQGDLWEGLSVRTFIRTGKRAATRVFVEKPEQLISSIPTLTKIARLPAEIGRIEFKACDSCDDFSIYAGILALLKGLILDASLLGREIIPNAALHQLSAQEAFDNEEIFAIALQILQAAEIALGNDPDINLLVPLKNMLEKRETPAHQLIRTFKNLGSIEQTLIQTYPNFR</sequence>
<comment type="caution">
    <text evidence="1">The sequence shown here is derived from an EMBL/GenBank/DDBJ whole genome shotgun (WGS) entry which is preliminary data.</text>
</comment>
<protein>
    <submittedName>
        <fullName evidence="1">Glutamate--cysteine ligase</fullName>
    </submittedName>
</protein>
<dbReference type="SUPFAM" id="SSF55931">
    <property type="entry name" value="Glutamine synthetase/guanido kinase"/>
    <property type="match status" value="1"/>
</dbReference>
<dbReference type="Proteomes" id="UP000218238">
    <property type="component" value="Unassembled WGS sequence"/>
</dbReference>
<keyword evidence="2" id="KW-1185">Reference proteome</keyword>
<dbReference type="RefSeq" id="WP_095724416.1">
    <property type="nucleotide sequence ID" value="NZ_NTFS01000441.1"/>
</dbReference>
<dbReference type="Gene3D" id="3.30.590.20">
    <property type="match status" value="1"/>
</dbReference>
<proteinExistence type="predicted"/>
<dbReference type="AlphaFoldDB" id="A0A2A2TBS4"/>